<comment type="caution">
    <text evidence="2">The sequence shown here is derived from an EMBL/GenBank/DDBJ whole genome shotgun (WGS) entry which is preliminary data.</text>
</comment>
<name>A0ABQ8GDI5_9PEZI</name>
<reference evidence="2 3" key="1">
    <citation type="journal article" date="2021" name="Nat. Commun.">
        <title>Genetic determinants of endophytism in the Arabidopsis root mycobiome.</title>
        <authorList>
            <person name="Mesny F."/>
            <person name="Miyauchi S."/>
            <person name="Thiergart T."/>
            <person name="Pickel B."/>
            <person name="Atanasova L."/>
            <person name="Karlsson M."/>
            <person name="Huettel B."/>
            <person name="Barry K.W."/>
            <person name="Haridas S."/>
            <person name="Chen C."/>
            <person name="Bauer D."/>
            <person name="Andreopoulos W."/>
            <person name="Pangilinan J."/>
            <person name="LaButti K."/>
            <person name="Riley R."/>
            <person name="Lipzen A."/>
            <person name="Clum A."/>
            <person name="Drula E."/>
            <person name="Henrissat B."/>
            <person name="Kohler A."/>
            <person name="Grigoriev I.V."/>
            <person name="Martin F.M."/>
            <person name="Hacquard S."/>
        </authorList>
    </citation>
    <scope>NUCLEOTIDE SEQUENCE [LARGE SCALE GENOMIC DNA]</scope>
    <source>
        <strain evidence="2 3">MPI-SDFR-AT-0080</strain>
    </source>
</reference>
<keyword evidence="3" id="KW-1185">Reference proteome</keyword>
<protein>
    <submittedName>
        <fullName evidence="2">Uncharacterized protein</fullName>
    </submittedName>
</protein>
<feature type="region of interest" description="Disordered" evidence="1">
    <location>
        <begin position="31"/>
        <end position="79"/>
    </location>
</feature>
<dbReference type="Proteomes" id="UP000774617">
    <property type="component" value="Unassembled WGS sequence"/>
</dbReference>
<gene>
    <name evidence="2" type="ORF">B0J12DRAFT_91249</name>
</gene>
<evidence type="ECO:0000313" key="2">
    <source>
        <dbReference type="EMBL" id="KAH7050267.1"/>
    </source>
</evidence>
<evidence type="ECO:0000256" key="1">
    <source>
        <dbReference type="SAM" id="MobiDB-lite"/>
    </source>
</evidence>
<organism evidence="2 3">
    <name type="scientific">Macrophomina phaseolina</name>
    <dbReference type="NCBI Taxonomy" id="35725"/>
    <lineage>
        <taxon>Eukaryota</taxon>
        <taxon>Fungi</taxon>
        <taxon>Dikarya</taxon>
        <taxon>Ascomycota</taxon>
        <taxon>Pezizomycotina</taxon>
        <taxon>Dothideomycetes</taxon>
        <taxon>Dothideomycetes incertae sedis</taxon>
        <taxon>Botryosphaeriales</taxon>
        <taxon>Botryosphaeriaceae</taxon>
        <taxon>Macrophomina</taxon>
    </lineage>
</organism>
<feature type="compositionally biased region" description="Basic and acidic residues" evidence="1">
    <location>
        <begin position="60"/>
        <end position="72"/>
    </location>
</feature>
<feature type="region of interest" description="Disordered" evidence="1">
    <location>
        <begin position="613"/>
        <end position="640"/>
    </location>
</feature>
<feature type="compositionally biased region" description="Basic and acidic residues" evidence="1">
    <location>
        <begin position="621"/>
        <end position="640"/>
    </location>
</feature>
<evidence type="ECO:0000313" key="3">
    <source>
        <dbReference type="Proteomes" id="UP000774617"/>
    </source>
</evidence>
<dbReference type="EMBL" id="JAGTJR010000013">
    <property type="protein sequence ID" value="KAH7050267.1"/>
    <property type="molecule type" value="Genomic_DNA"/>
</dbReference>
<sequence>MFNSVRTCLPLPRRVLSARARLLARAGARPRLPPLRPESLVRRLSADSSGGQGAPPSTSRDGEPQLQHEENSPTKPFGLEVQRDLYHIGTITIKKPGDTDIGGLIDRIEPVPYLMPHFKSPTAMLLVTPSFAAALRAPSNGGAPEAIGKAISRLLTHSLNYSSPLRNVRVVAAVVDKLPAPANNQDTGKVCEGLAYAMWFSDNVTRKNWTKRSTLEQDDTVGRLTFDIWDRFRLTDTDGQPRRDFYDTIHRLHLPLANTIFQTGQTSIMWNILYRVNETEEYQDGVALEEPRSLYADKVNDVKYQRVTWPLCGRYLAHEKKFFPAPNRTLHLLQVPLVPLTAARRIHASMGNIIRQISGHNEQPAPASQELEKAVSSYFEVTNQVPHSMPVWAMVFNERAVKYFSSAVLGVLGKQQPEKFSKSYDYAGVLSEYIQEAWRIDPKFFQFAIWKGLLRGNAKIHRVLSGGGGWGKKAGLISLDPRRYFEQSPRSASSSLDADGHESHADALGRVAIPGSYIQFFASPASSLESPQYARDTSVFGTIPSSIDDIPQAGEGPAEIEVWPGWFGALSEQGMSMKYVVHEHQTHATEHYSQTMIDVPFSLFVTNSHLPGAKPQGSAAEDAKKVELKVSPESTGKREM</sequence>
<proteinExistence type="predicted"/>
<accession>A0ABQ8GDI5</accession>